<protein>
    <submittedName>
        <fullName evidence="3">Uncharacterized protein</fullName>
    </submittedName>
</protein>
<feature type="compositionally biased region" description="Acidic residues" evidence="1">
    <location>
        <begin position="109"/>
        <end position="120"/>
    </location>
</feature>
<evidence type="ECO:0000313" key="3">
    <source>
        <dbReference type="EMBL" id="KAL2281766.1"/>
    </source>
</evidence>
<feature type="compositionally biased region" description="Low complexity" evidence="1">
    <location>
        <begin position="44"/>
        <end position="54"/>
    </location>
</feature>
<feature type="compositionally biased region" description="Acidic residues" evidence="1">
    <location>
        <begin position="92"/>
        <end position="101"/>
    </location>
</feature>
<evidence type="ECO:0000313" key="4">
    <source>
        <dbReference type="Proteomes" id="UP001600888"/>
    </source>
</evidence>
<feature type="compositionally biased region" description="Acidic residues" evidence="1">
    <location>
        <begin position="71"/>
        <end position="84"/>
    </location>
</feature>
<keyword evidence="4" id="KW-1185">Reference proteome</keyword>
<name>A0ABR4EH36_9PEZI</name>
<keyword evidence="2" id="KW-0732">Signal</keyword>
<evidence type="ECO:0000256" key="2">
    <source>
        <dbReference type="SAM" id="SignalP"/>
    </source>
</evidence>
<accession>A0ABR4EH36</accession>
<sequence length="165" mass="17685">MRCAVILSLAALAVAAPLSQGLEARQDDISSILAALQAESPEDAAAAQGALNAPAPAPVARSPKKEAAAAADDDEEQLDADGYELDTRQADDEQLDADGYELDTRKANDDEEQLDADGYELDTRKVNDDEEQLDAEGYELDTRKTEDADEEKEEEEEVAAGEEDA</sequence>
<proteinExistence type="predicted"/>
<evidence type="ECO:0000256" key="1">
    <source>
        <dbReference type="SAM" id="MobiDB-lite"/>
    </source>
</evidence>
<dbReference type="Proteomes" id="UP001600888">
    <property type="component" value="Unassembled WGS sequence"/>
</dbReference>
<organism evidence="3 4">
    <name type="scientific">Diaporthe vaccinii</name>
    <dbReference type="NCBI Taxonomy" id="105482"/>
    <lineage>
        <taxon>Eukaryota</taxon>
        <taxon>Fungi</taxon>
        <taxon>Dikarya</taxon>
        <taxon>Ascomycota</taxon>
        <taxon>Pezizomycotina</taxon>
        <taxon>Sordariomycetes</taxon>
        <taxon>Sordariomycetidae</taxon>
        <taxon>Diaporthales</taxon>
        <taxon>Diaporthaceae</taxon>
        <taxon>Diaporthe</taxon>
        <taxon>Diaporthe eres species complex</taxon>
    </lineage>
</organism>
<feature type="compositionally biased region" description="Acidic residues" evidence="1">
    <location>
        <begin position="128"/>
        <end position="139"/>
    </location>
</feature>
<feature type="signal peptide" evidence="2">
    <location>
        <begin position="1"/>
        <end position="15"/>
    </location>
</feature>
<feature type="chain" id="PRO_5047168912" evidence="2">
    <location>
        <begin position="16"/>
        <end position="165"/>
    </location>
</feature>
<feature type="compositionally biased region" description="Acidic residues" evidence="1">
    <location>
        <begin position="147"/>
        <end position="165"/>
    </location>
</feature>
<feature type="region of interest" description="Disordered" evidence="1">
    <location>
        <begin position="39"/>
        <end position="165"/>
    </location>
</feature>
<gene>
    <name evidence="3" type="ORF">FJTKL_11439</name>
</gene>
<dbReference type="EMBL" id="JBAWTH010000055">
    <property type="protein sequence ID" value="KAL2281766.1"/>
    <property type="molecule type" value="Genomic_DNA"/>
</dbReference>
<comment type="caution">
    <text evidence="3">The sequence shown here is derived from an EMBL/GenBank/DDBJ whole genome shotgun (WGS) entry which is preliminary data.</text>
</comment>
<reference evidence="3 4" key="1">
    <citation type="submission" date="2024-03" db="EMBL/GenBank/DDBJ databases">
        <title>A high-quality draft genome sequence of Diaporthe vaccinii, a causative agent of upright dieback and viscid rot disease in cranberry plants.</title>
        <authorList>
            <person name="Sarrasin M."/>
            <person name="Lang B.F."/>
            <person name="Burger G."/>
        </authorList>
    </citation>
    <scope>NUCLEOTIDE SEQUENCE [LARGE SCALE GENOMIC DNA]</scope>
    <source>
        <strain evidence="3 4">IS7</strain>
    </source>
</reference>